<evidence type="ECO:0008006" key="5">
    <source>
        <dbReference type="Google" id="ProtNLM"/>
    </source>
</evidence>
<feature type="chain" id="PRO_5020811661" description="DUF19 domain-containing protein" evidence="2">
    <location>
        <begin position="23"/>
        <end position="260"/>
    </location>
</feature>
<keyword evidence="2" id="KW-0732">Signal</keyword>
<comment type="caution">
    <text evidence="3">The sequence shown here is derived from an EMBL/GenBank/DDBJ whole genome shotgun (WGS) entry which is preliminary data.</text>
</comment>
<dbReference type="AlphaFoldDB" id="A0A4U5MJP3"/>
<dbReference type="Proteomes" id="UP000298663">
    <property type="component" value="Unassembled WGS sequence"/>
</dbReference>
<organism evidence="3 4">
    <name type="scientific">Steinernema carpocapsae</name>
    <name type="common">Entomopathogenic nematode</name>
    <dbReference type="NCBI Taxonomy" id="34508"/>
    <lineage>
        <taxon>Eukaryota</taxon>
        <taxon>Metazoa</taxon>
        <taxon>Ecdysozoa</taxon>
        <taxon>Nematoda</taxon>
        <taxon>Chromadorea</taxon>
        <taxon>Rhabditida</taxon>
        <taxon>Tylenchina</taxon>
        <taxon>Panagrolaimomorpha</taxon>
        <taxon>Strongyloidoidea</taxon>
        <taxon>Steinernematidae</taxon>
        <taxon>Steinernema</taxon>
    </lineage>
</organism>
<dbReference type="EMBL" id="AZBU02000007">
    <property type="protein sequence ID" value="TKR69619.1"/>
    <property type="molecule type" value="Genomic_DNA"/>
</dbReference>
<gene>
    <name evidence="3" type="ORF">L596_021758</name>
</gene>
<reference evidence="3 4" key="1">
    <citation type="journal article" date="2015" name="Genome Biol.">
        <title>Comparative genomics of Steinernema reveals deeply conserved gene regulatory networks.</title>
        <authorList>
            <person name="Dillman A.R."/>
            <person name="Macchietto M."/>
            <person name="Porter C.F."/>
            <person name="Rogers A."/>
            <person name="Williams B."/>
            <person name="Antoshechkin I."/>
            <person name="Lee M.M."/>
            <person name="Goodwin Z."/>
            <person name="Lu X."/>
            <person name="Lewis E.E."/>
            <person name="Goodrich-Blair H."/>
            <person name="Stock S.P."/>
            <person name="Adams B.J."/>
            <person name="Sternberg P.W."/>
            <person name="Mortazavi A."/>
        </authorList>
    </citation>
    <scope>NUCLEOTIDE SEQUENCE [LARGE SCALE GENOMIC DNA]</scope>
    <source>
        <strain evidence="3 4">ALL</strain>
    </source>
</reference>
<feature type="signal peptide" evidence="2">
    <location>
        <begin position="1"/>
        <end position="22"/>
    </location>
</feature>
<sequence length="260" mass="30477">MTRLSHLALFLIFASLSAATSASTLLERSQDEIGPGYHSAKLSPIPREPGSRRHHEEVTLNGHLNLDNEDNEDVHIYRADECDSSHFVAFQNQYERRCAQENFYKAHKNATFQELKESWLNQYEEEEHCHFFTEVRLYLEKNNRVPSNKIGKCMRLYLDYAKVYDCLVEVEKDKMNFAANDACIRKLKGRDPLGYVKCRRKLAEHRCPRNAMRLLCDKEIAVIRPLQSFTQIKDTEMVKLYTYCATVARETAQPRTRRFF</sequence>
<feature type="region of interest" description="Disordered" evidence="1">
    <location>
        <begin position="33"/>
        <end position="52"/>
    </location>
</feature>
<reference evidence="3 4" key="2">
    <citation type="journal article" date="2019" name="G3 (Bethesda)">
        <title>Hybrid Assembly of the Genome of the Entomopathogenic Nematode Steinernema carpocapsae Identifies the X-Chromosome.</title>
        <authorList>
            <person name="Serra L."/>
            <person name="Macchietto M."/>
            <person name="Macias-Munoz A."/>
            <person name="McGill C.J."/>
            <person name="Rodriguez I.M."/>
            <person name="Rodriguez B."/>
            <person name="Murad R."/>
            <person name="Mortazavi A."/>
        </authorList>
    </citation>
    <scope>NUCLEOTIDE SEQUENCE [LARGE SCALE GENOMIC DNA]</scope>
    <source>
        <strain evidence="3 4">ALL</strain>
    </source>
</reference>
<protein>
    <recommendedName>
        <fullName evidence="5">DUF19 domain-containing protein</fullName>
    </recommendedName>
</protein>
<evidence type="ECO:0000313" key="3">
    <source>
        <dbReference type="EMBL" id="TKR69619.1"/>
    </source>
</evidence>
<accession>A0A4U5MJP3</accession>
<proteinExistence type="predicted"/>
<evidence type="ECO:0000256" key="1">
    <source>
        <dbReference type="SAM" id="MobiDB-lite"/>
    </source>
</evidence>
<name>A0A4U5MJP3_STECR</name>
<keyword evidence="4" id="KW-1185">Reference proteome</keyword>
<evidence type="ECO:0000313" key="4">
    <source>
        <dbReference type="Proteomes" id="UP000298663"/>
    </source>
</evidence>
<evidence type="ECO:0000256" key="2">
    <source>
        <dbReference type="SAM" id="SignalP"/>
    </source>
</evidence>